<feature type="transmembrane region" description="Helical" evidence="8">
    <location>
        <begin position="89"/>
        <end position="115"/>
    </location>
</feature>
<proteinExistence type="predicted"/>
<sequence>MTENKKKLAKAAFMIMVATVLSRFAGFFREIIMADYFGLSPARGAFTVAYRIPSLVRTLIADTAITAAFIPVFTQLLEKGKKEEAFRAASSLLSISVIFLCIITALSMFFMPFVVKITAPGFSPDESLFTMTVNLSLIIFPTVVILGVSGIVTGILNSFQHFAVPATAPVLWNFIIIFFLIFYEKELGIYSAAWGILIATVFQLVIQFFPLRGRGGRLSFVVDFKNKYVAEILKLIFPVTLSLGVINFNAFVDTIFASFLGPDRLAAIDSAFRIFHLPMGVFAVAIGTVLFPVFSSLIAKND</sequence>
<keyword evidence="2" id="KW-1003">Cell membrane</keyword>
<dbReference type="GO" id="GO:0034204">
    <property type="term" value="P:lipid translocation"/>
    <property type="evidence" value="ECO:0007669"/>
    <property type="project" value="TreeGrafter"/>
</dbReference>
<dbReference type="EMBL" id="MGDE01000118">
    <property type="protein sequence ID" value="OGL45729.1"/>
    <property type="molecule type" value="Genomic_DNA"/>
</dbReference>
<feature type="transmembrane region" description="Helical" evidence="8">
    <location>
        <begin position="189"/>
        <end position="211"/>
    </location>
</feature>
<dbReference type="PANTHER" id="PTHR47019:SF1">
    <property type="entry name" value="LIPID II FLIPPASE MURJ"/>
    <property type="match status" value="1"/>
</dbReference>
<evidence type="ECO:0000313" key="9">
    <source>
        <dbReference type="EMBL" id="OGL45729.1"/>
    </source>
</evidence>
<dbReference type="NCBIfam" id="TIGR01695">
    <property type="entry name" value="murJ_mviN"/>
    <property type="match status" value="1"/>
</dbReference>
<feature type="transmembrane region" description="Helical" evidence="8">
    <location>
        <begin position="279"/>
        <end position="299"/>
    </location>
</feature>
<dbReference type="PANTHER" id="PTHR47019">
    <property type="entry name" value="LIPID II FLIPPASE MURJ"/>
    <property type="match status" value="1"/>
</dbReference>
<evidence type="ECO:0000256" key="2">
    <source>
        <dbReference type="ARBA" id="ARBA00022475"/>
    </source>
</evidence>
<keyword evidence="5" id="KW-0573">Peptidoglycan synthesis</keyword>
<feature type="transmembrane region" description="Helical" evidence="8">
    <location>
        <begin position="12"/>
        <end position="34"/>
    </location>
</feature>
<keyword evidence="7 8" id="KW-0472">Membrane</keyword>
<feature type="transmembrane region" description="Helical" evidence="8">
    <location>
        <begin position="54"/>
        <end position="77"/>
    </location>
</feature>
<dbReference type="Proteomes" id="UP000178797">
    <property type="component" value="Unassembled WGS sequence"/>
</dbReference>
<dbReference type="GO" id="GO:0015648">
    <property type="term" value="F:lipid-linked peptidoglycan transporter activity"/>
    <property type="evidence" value="ECO:0007669"/>
    <property type="project" value="TreeGrafter"/>
</dbReference>
<protein>
    <submittedName>
        <fullName evidence="9">Murein biosynthesis integral membrane protein MurJ</fullName>
    </submittedName>
</protein>
<evidence type="ECO:0000256" key="8">
    <source>
        <dbReference type="SAM" id="Phobius"/>
    </source>
</evidence>
<dbReference type="GO" id="GO:0009252">
    <property type="term" value="P:peptidoglycan biosynthetic process"/>
    <property type="evidence" value="ECO:0007669"/>
    <property type="project" value="UniProtKB-KW"/>
</dbReference>
<evidence type="ECO:0000313" key="10">
    <source>
        <dbReference type="Proteomes" id="UP000178797"/>
    </source>
</evidence>
<feature type="transmembrane region" description="Helical" evidence="8">
    <location>
        <begin position="135"/>
        <end position="156"/>
    </location>
</feature>
<reference evidence="9 10" key="1">
    <citation type="journal article" date="2016" name="Nat. Commun.">
        <title>Thousands of microbial genomes shed light on interconnected biogeochemical processes in an aquifer system.</title>
        <authorList>
            <person name="Anantharaman K."/>
            <person name="Brown C.T."/>
            <person name="Hug L.A."/>
            <person name="Sharon I."/>
            <person name="Castelle C.J."/>
            <person name="Probst A.J."/>
            <person name="Thomas B.C."/>
            <person name="Singh A."/>
            <person name="Wilkins M.J."/>
            <person name="Karaoz U."/>
            <person name="Brodie E.L."/>
            <person name="Williams K.H."/>
            <person name="Hubbard S.S."/>
            <person name="Banfield J.F."/>
        </authorList>
    </citation>
    <scope>NUCLEOTIDE SEQUENCE [LARGE SCALE GENOMIC DNA]</scope>
</reference>
<dbReference type="AlphaFoldDB" id="A0A1F7RVX3"/>
<dbReference type="GO" id="GO:0008360">
    <property type="term" value="P:regulation of cell shape"/>
    <property type="evidence" value="ECO:0007669"/>
    <property type="project" value="UniProtKB-KW"/>
</dbReference>
<dbReference type="InterPro" id="IPR051050">
    <property type="entry name" value="Lipid_II_flippase_MurJ/MviN"/>
</dbReference>
<dbReference type="InterPro" id="IPR004268">
    <property type="entry name" value="MurJ"/>
</dbReference>
<dbReference type="GO" id="GO:0005886">
    <property type="term" value="C:plasma membrane"/>
    <property type="evidence" value="ECO:0007669"/>
    <property type="project" value="UniProtKB-SubCell"/>
</dbReference>
<evidence type="ECO:0000256" key="5">
    <source>
        <dbReference type="ARBA" id="ARBA00022984"/>
    </source>
</evidence>
<feature type="non-terminal residue" evidence="9">
    <location>
        <position position="302"/>
    </location>
</feature>
<feature type="transmembrane region" description="Helical" evidence="8">
    <location>
        <begin position="232"/>
        <end position="259"/>
    </location>
</feature>
<keyword evidence="3 8" id="KW-0812">Transmembrane</keyword>
<evidence type="ECO:0000256" key="7">
    <source>
        <dbReference type="ARBA" id="ARBA00023136"/>
    </source>
</evidence>
<evidence type="ECO:0000256" key="1">
    <source>
        <dbReference type="ARBA" id="ARBA00004651"/>
    </source>
</evidence>
<evidence type="ECO:0000256" key="6">
    <source>
        <dbReference type="ARBA" id="ARBA00022989"/>
    </source>
</evidence>
<accession>A0A1F7RVX3</accession>
<gene>
    <name evidence="9" type="ORF">A2W05_01465</name>
</gene>
<comment type="caution">
    <text evidence="9">The sequence shown here is derived from an EMBL/GenBank/DDBJ whole genome shotgun (WGS) entry which is preliminary data.</text>
</comment>
<dbReference type="PRINTS" id="PR01806">
    <property type="entry name" value="VIRFACTRMVIN"/>
</dbReference>
<organism evidence="9 10">
    <name type="scientific">Candidatus Schekmanbacteria bacterium RBG_16_38_10</name>
    <dbReference type="NCBI Taxonomy" id="1817879"/>
    <lineage>
        <taxon>Bacteria</taxon>
        <taxon>Candidatus Schekmaniibacteriota</taxon>
    </lineage>
</organism>
<comment type="subcellular location">
    <subcellularLocation>
        <location evidence="1">Cell membrane</location>
        <topology evidence="1">Multi-pass membrane protein</topology>
    </subcellularLocation>
</comment>
<keyword evidence="6 8" id="KW-1133">Transmembrane helix</keyword>
<feature type="transmembrane region" description="Helical" evidence="8">
    <location>
        <begin position="163"/>
        <end position="183"/>
    </location>
</feature>
<name>A0A1F7RVX3_9BACT</name>
<keyword evidence="4" id="KW-0133">Cell shape</keyword>
<evidence type="ECO:0000256" key="4">
    <source>
        <dbReference type="ARBA" id="ARBA00022960"/>
    </source>
</evidence>
<evidence type="ECO:0000256" key="3">
    <source>
        <dbReference type="ARBA" id="ARBA00022692"/>
    </source>
</evidence>
<dbReference type="Pfam" id="PF03023">
    <property type="entry name" value="MurJ"/>
    <property type="match status" value="1"/>
</dbReference>